<reference evidence="2" key="1">
    <citation type="journal article" date="2012" name="Nat. Biotechnol.">
        <title>Reference genome sequence of the model plant Setaria.</title>
        <authorList>
            <person name="Bennetzen J.L."/>
            <person name="Schmutz J."/>
            <person name="Wang H."/>
            <person name="Percifield R."/>
            <person name="Hawkins J."/>
            <person name="Pontaroli A.C."/>
            <person name="Estep M."/>
            <person name="Feng L."/>
            <person name="Vaughn J.N."/>
            <person name="Grimwood J."/>
            <person name="Jenkins J."/>
            <person name="Barry K."/>
            <person name="Lindquist E."/>
            <person name="Hellsten U."/>
            <person name="Deshpande S."/>
            <person name="Wang X."/>
            <person name="Wu X."/>
            <person name="Mitros T."/>
            <person name="Triplett J."/>
            <person name="Yang X."/>
            <person name="Ye C.Y."/>
            <person name="Mauro-Herrera M."/>
            <person name="Wang L."/>
            <person name="Li P."/>
            <person name="Sharma M."/>
            <person name="Sharma R."/>
            <person name="Ronald P.C."/>
            <person name="Panaud O."/>
            <person name="Kellogg E.A."/>
            <person name="Brutnell T.P."/>
            <person name="Doust A.N."/>
            <person name="Tuskan G.A."/>
            <person name="Rokhsar D."/>
            <person name="Devos K.M."/>
        </authorList>
    </citation>
    <scope>NUCLEOTIDE SEQUENCE [LARGE SCALE GENOMIC DNA]</scope>
    <source>
        <strain evidence="2">cv. Yugu1</strain>
    </source>
</reference>
<sequence>MVTPLILKTYNSRGAESRSLPSNKCIERNSIPRYPFWLEVSLFTINNLFELHTS</sequence>
<protein>
    <submittedName>
        <fullName evidence="1">Uncharacterized protein</fullName>
    </submittedName>
</protein>
<accession>K3Y4I1</accession>
<dbReference type="Gramene" id="KQL10819">
    <property type="protein sequence ID" value="KQL10819"/>
    <property type="gene ID" value="SETIT_009119mg"/>
</dbReference>
<name>K3Y4I1_SETIT</name>
<keyword evidence="2" id="KW-1185">Reference proteome</keyword>
<dbReference type="InParanoid" id="K3Y4I1"/>
<dbReference type="Proteomes" id="UP000004995">
    <property type="component" value="Unassembled WGS sequence"/>
</dbReference>
<organism evidence="1 2">
    <name type="scientific">Setaria italica</name>
    <name type="common">Foxtail millet</name>
    <name type="synonym">Panicum italicum</name>
    <dbReference type="NCBI Taxonomy" id="4555"/>
    <lineage>
        <taxon>Eukaryota</taxon>
        <taxon>Viridiplantae</taxon>
        <taxon>Streptophyta</taxon>
        <taxon>Embryophyta</taxon>
        <taxon>Tracheophyta</taxon>
        <taxon>Spermatophyta</taxon>
        <taxon>Magnoliopsida</taxon>
        <taxon>Liliopsida</taxon>
        <taxon>Poales</taxon>
        <taxon>Poaceae</taxon>
        <taxon>PACMAD clade</taxon>
        <taxon>Panicoideae</taxon>
        <taxon>Panicodae</taxon>
        <taxon>Paniceae</taxon>
        <taxon>Cenchrinae</taxon>
        <taxon>Setaria</taxon>
    </lineage>
</organism>
<evidence type="ECO:0000313" key="2">
    <source>
        <dbReference type="Proteomes" id="UP000004995"/>
    </source>
</evidence>
<proteinExistence type="predicted"/>
<dbReference type="HOGENOM" id="CLU_3053976_0_0_1"/>
<evidence type="ECO:0000313" key="1">
    <source>
        <dbReference type="EnsemblPlants" id="KQL10819"/>
    </source>
</evidence>
<dbReference type="AlphaFoldDB" id="K3Y4I1"/>
<dbReference type="EnsemblPlants" id="KQL10819">
    <property type="protein sequence ID" value="KQL10819"/>
    <property type="gene ID" value="SETIT_009119mg"/>
</dbReference>
<reference evidence="1" key="2">
    <citation type="submission" date="2018-08" db="UniProtKB">
        <authorList>
            <consortium name="EnsemblPlants"/>
        </authorList>
    </citation>
    <scope>IDENTIFICATION</scope>
    <source>
        <strain evidence="1">Yugu1</strain>
    </source>
</reference>
<dbReference type="EMBL" id="AGNK02002516">
    <property type="status" value="NOT_ANNOTATED_CDS"/>
    <property type="molecule type" value="Genomic_DNA"/>
</dbReference>